<dbReference type="EMBL" id="LQWZ01000023">
    <property type="protein sequence ID" value="OAH55894.1"/>
    <property type="molecule type" value="Genomic_DNA"/>
</dbReference>
<keyword evidence="9 18" id="KW-0963">Cytoplasm</keyword>
<reference evidence="21 22" key="1">
    <citation type="submission" date="2016-01" db="EMBL/GenBank/DDBJ databases">
        <title>Investigation of taxonomic status of Bacillus aminovorans.</title>
        <authorList>
            <person name="Verma A."/>
            <person name="Pal Y."/>
            <person name="Krishnamurthi S."/>
        </authorList>
    </citation>
    <scope>NUCLEOTIDE SEQUENCE [LARGE SCALE GENOMIC DNA]</scope>
    <source>
        <strain evidence="21 22">DSM 4337</strain>
    </source>
</reference>
<proteinExistence type="inferred from homology"/>
<dbReference type="EC" id="4.2.3.4" evidence="7 18"/>
<feature type="binding site" evidence="18">
    <location>
        <position position="264"/>
    </location>
    <ligand>
        <name>Zn(2+)</name>
        <dbReference type="ChEBI" id="CHEBI:29105"/>
    </ligand>
</feature>
<dbReference type="GO" id="GO:0005737">
    <property type="term" value="C:cytoplasm"/>
    <property type="evidence" value="ECO:0007669"/>
    <property type="project" value="UniProtKB-SubCell"/>
</dbReference>
<dbReference type="CDD" id="cd08195">
    <property type="entry name" value="DHQS"/>
    <property type="match status" value="1"/>
</dbReference>
<dbReference type="RefSeq" id="WP_018393787.1">
    <property type="nucleotide sequence ID" value="NZ_LQWZ01000023.1"/>
</dbReference>
<name>A0A177KRR9_9BACI</name>
<dbReference type="InterPro" id="IPR030960">
    <property type="entry name" value="DHQS/DOIS_N"/>
</dbReference>
<dbReference type="GO" id="GO:0009423">
    <property type="term" value="P:chorismate biosynthetic process"/>
    <property type="evidence" value="ECO:0007669"/>
    <property type="project" value="UniProtKB-UniRule"/>
</dbReference>
<dbReference type="OrthoDB" id="9806583at2"/>
<evidence type="ECO:0000256" key="2">
    <source>
        <dbReference type="ARBA" id="ARBA00001911"/>
    </source>
</evidence>
<keyword evidence="15 18" id="KW-0057">Aromatic amino acid biosynthesis</keyword>
<gene>
    <name evidence="18" type="primary">aroB</name>
    <name evidence="21" type="ORF">AWH48_04250</name>
</gene>
<evidence type="ECO:0000256" key="15">
    <source>
        <dbReference type="ARBA" id="ARBA00023141"/>
    </source>
</evidence>
<dbReference type="Pfam" id="PF24621">
    <property type="entry name" value="DHQS_C"/>
    <property type="match status" value="1"/>
</dbReference>
<keyword evidence="11 18" id="KW-0479">Metal-binding</keyword>
<dbReference type="GO" id="GO:0008652">
    <property type="term" value="P:amino acid biosynthetic process"/>
    <property type="evidence" value="ECO:0007669"/>
    <property type="project" value="UniProtKB-KW"/>
</dbReference>
<evidence type="ECO:0000256" key="14">
    <source>
        <dbReference type="ARBA" id="ARBA00023027"/>
    </source>
</evidence>
<dbReference type="GO" id="GO:0009073">
    <property type="term" value="P:aromatic amino acid family biosynthetic process"/>
    <property type="evidence" value="ECO:0007669"/>
    <property type="project" value="UniProtKB-KW"/>
</dbReference>
<comment type="similarity">
    <text evidence="6 18">Belongs to the sugar phosphate cyclases superfamily. Dehydroquinate synthase family.</text>
</comment>
<comment type="cofactor">
    <cofactor evidence="3">
        <name>Zn(2+)</name>
        <dbReference type="ChEBI" id="CHEBI:29105"/>
    </cofactor>
</comment>
<evidence type="ECO:0000256" key="11">
    <source>
        <dbReference type="ARBA" id="ARBA00022723"/>
    </source>
</evidence>
<feature type="binding site" evidence="18">
    <location>
        <begin position="106"/>
        <end position="110"/>
    </location>
    <ligand>
        <name>NAD(+)</name>
        <dbReference type="ChEBI" id="CHEBI:57540"/>
    </ligand>
</feature>
<evidence type="ECO:0000256" key="4">
    <source>
        <dbReference type="ARBA" id="ARBA00004496"/>
    </source>
</evidence>
<feature type="binding site" evidence="18">
    <location>
        <begin position="130"/>
        <end position="131"/>
    </location>
    <ligand>
        <name>NAD(+)</name>
        <dbReference type="ChEBI" id="CHEBI:57540"/>
    </ligand>
</feature>
<dbReference type="Gene3D" id="1.20.1090.10">
    <property type="entry name" value="Dehydroquinate synthase-like - alpha domain"/>
    <property type="match status" value="1"/>
</dbReference>
<evidence type="ECO:0000256" key="9">
    <source>
        <dbReference type="ARBA" id="ARBA00022490"/>
    </source>
</evidence>
<keyword evidence="12 18" id="KW-0547">Nucleotide-binding</keyword>
<dbReference type="GO" id="GO:0003856">
    <property type="term" value="F:3-dehydroquinate synthase activity"/>
    <property type="evidence" value="ECO:0007669"/>
    <property type="project" value="UniProtKB-UniRule"/>
</dbReference>
<comment type="cofactor">
    <cofactor evidence="2 18">
        <name>NAD(+)</name>
        <dbReference type="ChEBI" id="CHEBI:57540"/>
    </cofactor>
</comment>
<evidence type="ECO:0000256" key="18">
    <source>
        <dbReference type="HAMAP-Rule" id="MF_00110"/>
    </source>
</evidence>
<dbReference type="InterPro" id="IPR056179">
    <property type="entry name" value="DHQS_C"/>
</dbReference>
<comment type="pathway">
    <text evidence="5 18">Metabolic intermediate biosynthesis; chorismate biosynthesis; chorismate from D-erythrose 4-phosphate and phosphoenolpyruvate: step 2/7.</text>
</comment>
<evidence type="ECO:0000256" key="7">
    <source>
        <dbReference type="ARBA" id="ARBA00013031"/>
    </source>
</evidence>
<dbReference type="HAMAP" id="MF_00110">
    <property type="entry name" value="DHQ_synthase"/>
    <property type="match status" value="1"/>
</dbReference>
<evidence type="ECO:0000313" key="22">
    <source>
        <dbReference type="Proteomes" id="UP000077271"/>
    </source>
</evidence>
<dbReference type="InterPro" id="IPR030963">
    <property type="entry name" value="DHQ_synth_fam"/>
</dbReference>
<evidence type="ECO:0000256" key="1">
    <source>
        <dbReference type="ARBA" id="ARBA00001393"/>
    </source>
</evidence>
<comment type="subcellular location">
    <subcellularLocation>
        <location evidence="4 18">Cytoplasm</location>
    </subcellularLocation>
</comment>
<dbReference type="Pfam" id="PF01761">
    <property type="entry name" value="DHQ_synthase"/>
    <property type="match status" value="1"/>
</dbReference>
<evidence type="ECO:0000313" key="21">
    <source>
        <dbReference type="EMBL" id="OAH55894.1"/>
    </source>
</evidence>
<keyword evidence="14 18" id="KW-0520">NAD</keyword>
<dbReference type="UniPathway" id="UPA00053">
    <property type="reaction ID" value="UER00085"/>
</dbReference>
<feature type="domain" description="3-dehydroquinate synthase N-terminal" evidence="19">
    <location>
        <begin position="69"/>
        <end position="179"/>
    </location>
</feature>
<evidence type="ECO:0000256" key="6">
    <source>
        <dbReference type="ARBA" id="ARBA00005412"/>
    </source>
</evidence>
<evidence type="ECO:0000256" key="3">
    <source>
        <dbReference type="ARBA" id="ARBA00001947"/>
    </source>
</evidence>
<evidence type="ECO:0000256" key="12">
    <source>
        <dbReference type="ARBA" id="ARBA00022741"/>
    </source>
</evidence>
<comment type="cofactor">
    <cofactor evidence="18">
        <name>Co(2+)</name>
        <dbReference type="ChEBI" id="CHEBI:48828"/>
    </cofactor>
    <cofactor evidence="18">
        <name>Zn(2+)</name>
        <dbReference type="ChEBI" id="CHEBI:29105"/>
    </cofactor>
    <text evidence="18">Binds 1 divalent metal cation per subunit. Can use either Co(2+) or Zn(2+).</text>
</comment>
<dbReference type="Gene3D" id="3.40.50.1970">
    <property type="match status" value="1"/>
</dbReference>
<sequence>MNQVMIETVNKTYPVIIGEGAINTIASFIDEMKQKPTRLFIIADESVRTIHGARLESALPEGIPADWHNVPAGESAKSFNVFEQCLTRMLECALDRRSLVVAFGGGACGDLAGFCAAAYMRGIPFIQVPTTILAHDSAVGGKTAVNHPLGKNMIGAFHQPEAVMYDTLFLHSLSEKETRSGFAEVIKHALIADVELYHDIRANVNDVKAIAGSFLEHSLKRGIEIKGAIVKEDELETGVRAYLNFGHTYGHAIESLSGYGNIAHGEAIACGMIFALYASASKNGLSFDIPSFAVWLKTIGYPVESGIAFSFDDIYDVMTRDKKAFGGTVRFVLLNKIGHPYVTDMTKEELQKIDEQFRKEAVHW</sequence>
<dbReference type="InterPro" id="IPR016037">
    <property type="entry name" value="DHQ_synth_AroB"/>
</dbReference>
<comment type="catalytic activity">
    <reaction evidence="1 18">
        <text>7-phospho-2-dehydro-3-deoxy-D-arabino-heptonate = 3-dehydroquinate + phosphate</text>
        <dbReference type="Rhea" id="RHEA:21968"/>
        <dbReference type="ChEBI" id="CHEBI:32364"/>
        <dbReference type="ChEBI" id="CHEBI:43474"/>
        <dbReference type="ChEBI" id="CHEBI:58394"/>
        <dbReference type="EC" id="4.2.3.4"/>
    </reaction>
</comment>
<dbReference type="SUPFAM" id="SSF56796">
    <property type="entry name" value="Dehydroquinate synthase-like"/>
    <property type="match status" value="1"/>
</dbReference>
<keyword evidence="10 18" id="KW-0028">Amino-acid biosynthesis</keyword>
<keyword evidence="13 18" id="KW-0862">Zinc</keyword>
<evidence type="ECO:0000256" key="17">
    <source>
        <dbReference type="ARBA" id="ARBA00023285"/>
    </source>
</evidence>
<dbReference type="GO" id="GO:0046872">
    <property type="term" value="F:metal ion binding"/>
    <property type="evidence" value="ECO:0007669"/>
    <property type="project" value="UniProtKB-KW"/>
</dbReference>
<dbReference type="AlphaFoldDB" id="A0A177KRR9"/>
<evidence type="ECO:0000256" key="16">
    <source>
        <dbReference type="ARBA" id="ARBA00023239"/>
    </source>
</evidence>
<organism evidence="21 22">
    <name type="scientific">Domibacillus aminovorans</name>
    <dbReference type="NCBI Taxonomy" id="29332"/>
    <lineage>
        <taxon>Bacteria</taxon>
        <taxon>Bacillati</taxon>
        <taxon>Bacillota</taxon>
        <taxon>Bacilli</taxon>
        <taxon>Bacillales</taxon>
        <taxon>Bacillaceae</taxon>
        <taxon>Domibacillus</taxon>
    </lineage>
</organism>
<evidence type="ECO:0000256" key="5">
    <source>
        <dbReference type="ARBA" id="ARBA00004661"/>
    </source>
</evidence>
<dbReference type="NCBIfam" id="TIGR01357">
    <property type="entry name" value="aroB"/>
    <property type="match status" value="1"/>
</dbReference>
<protein>
    <recommendedName>
        <fullName evidence="8 18">3-dehydroquinate synthase</fullName>
        <shortName evidence="18">DHQS</shortName>
        <ecNumber evidence="7 18">4.2.3.4</ecNumber>
    </recommendedName>
</protein>
<evidence type="ECO:0000259" key="19">
    <source>
        <dbReference type="Pfam" id="PF01761"/>
    </source>
</evidence>
<comment type="caution">
    <text evidence="18">Lacks conserved residue(s) required for the propagation of feature annotation.</text>
</comment>
<dbReference type="PANTHER" id="PTHR43622">
    <property type="entry name" value="3-DEHYDROQUINATE SYNTHASE"/>
    <property type="match status" value="1"/>
</dbReference>
<evidence type="ECO:0000256" key="13">
    <source>
        <dbReference type="ARBA" id="ARBA00022833"/>
    </source>
</evidence>
<feature type="binding site" evidence="18">
    <location>
        <position position="142"/>
    </location>
    <ligand>
        <name>NAD(+)</name>
        <dbReference type="ChEBI" id="CHEBI:57540"/>
    </ligand>
</feature>
<dbReference type="FunFam" id="3.40.50.1970:FF:000007">
    <property type="entry name" value="Pentafunctional AROM polypeptide"/>
    <property type="match status" value="1"/>
</dbReference>
<keyword evidence="16 18" id="KW-0456">Lyase</keyword>
<dbReference type="PIRSF" id="PIRSF001455">
    <property type="entry name" value="DHQ_synth"/>
    <property type="match status" value="1"/>
</dbReference>
<dbReference type="InterPro" id="IPR050071">
    <property type="entry name" value="Dehydroquinate_synthase"/>
</dbReference>
<comment type="function">
    <text evidence="18">Catalyzes the conversion of 3-deoxy-D-arabino-heptulosonate 7-phosphate (DAHP) to dehydroquinate (DHQ).</text>
</comment>
<dbReference type="GO" id="GO:0000166">
    <property type="term" value="F:nucleotide binding"/>
    <property type="evidence" value="ECO:0007669"/>
    <property type="project" value="UniProtKB-KW"/>
</dbReference>
<comment type="caution">
    <text evidence="21">The sequence shown here is derived from an EMBL/GenBank/DDBJ whole genome shotgun (WGS) entry which is preliminary data.</text>
</comment>
<evidence type="ECO:0000256" key="10">
    <source>
        <dbReference type="ARBA" id="ARBA00022605"/>
    </source>
</evidence>
<feature type="binding site" evidence="18">
    <location>
        <position position="151"/>
    </location>
    <ligand>
        <name>NAD(+)</name>
        <dbReference type="ChEBI" id="CHEBI:57540"/>
    </ligand>
</feature>
<keyword evidence="17 18" id="KW-0170">Cobalt</keyword>
<accession>A0A177KRR9</accession>
<evidence type="ECO:0000259" key="20">
    <source>
        <dbReference type="Pfam" id="PF24621"/>
    </source>
</evidence>
<feature type="binding site" evidence="18">
    <location>
        <position position="184"/>
    </location>
    <ligand>
        <name>Zn(2+)</name>
        <dbReference type="ChEBI" id="CHEBI:29105"/>
    </ligand>
</feature>
<feature type="binding site" evidence="18">
    <location>
        <position position="247"/>
    </location>
    <ligand>
        <name>Zn(2+)</name>
        <dbReference type="ChEBI" id="CHEBI:29105"/>
    </ligand>
</feature>
<dbReference type="PANTHER" id="PTHR43622:SF7">
    <property type="entry name" value="3-DEHYDROQUINATE SYNTHASE, CHLOROPLASTIC"/>
    <property type="match status" value="1"/>
</dbReference>
<evidence type="ECO:0000256" key="8">
    <source>
        <dbReference type="ARBA" id="ARBA00017684"/>
    </source>
</evidence>
<feature type="domain" description="3-dehydroquinate synthase C-terminal" evidence="20">
    <location>
        <begin position="181"/>
        <end position="324"/>
    </location>
</feature>
<dbReference type="Proteomes" id="UP000077271">
    <property type="component" value="Unassembled WGS sequence"/>
</dbReference>